<dbReference type="EMBL" id="VOSW01000092">
    <property type="protein sequence ID" value="KAE8755338.1"/>
    <property type="molecule type" value="Genomic_DNA"/>
</dbReference>
<gene>
    <name evidence="1" type="ORF">FSO04_34985</name>
</gene>
<protein>
    <submittedName>
        <fullName evidence="1">Fis family transcriptional regulator</fullName>
    </submittedName>
</protein>
<dbReference type="Proteomes" id="UP000463700">
    <property type="component" value="Unassembled WGS sequence"/>
</dbReference>
<reference evidence="1 2" key="1">
    <citation type="journal article" date="2020" name="Int. J. Syst. Evol. Microbiol.">
        <title>Paraburkholderia madseniana sp. nov., a phenolic acid-degrading bacterium isolated from acidic forest soil.</title>
        <authorList>
            <person name="Wilhelm R.C."/>
            <person name="Murphy S.J.L."/>
            <person name="Feriancek N.M."/>
            <person name="Karasz D.C."/>
            <person name="DeRito C.M."/>
            <person name="Newman J.D."/>
            <person name="Buckley D.H."/>
        </authorList>
    </citation>
    <scope>NUCLEOTIDE SEQUENCE [LARGE SCALE GENOMIC DNA]</scope>
    <source>
        <strain evidence="1 2">RP11</strain>
    </source>
</reference>
<comment type="caution">
    <text evidence="1">The sequence shown here is derived from an EMBL/GenBank/DDBJ whole genome shotgun (WGS) entry which is preliminary data.</text>
</comment>
<name>A0A6N6W604_9BURK</name>
<dbReference type="RefSeq" id="WP_154566095.1">
    <property type="nucleotide sequence ID" value="NZ_VOSW01000092.1"/>
</dbReference>
<evidence type="ECO:0000313" key="1">
    <source>
        <dbReference type="EMBL" id="KAE8755338.1"/>
    </source>
</evidence>
<sequence>MATPRKDKQRSRSDMEARRSKTLYLPLPRAEADPIILRFRMALETVRGGHADRLTVNLLATVVLLTRFLTEAGHGLLDLAVFDDAETALGNILKEGNETDVWTIGQPVTDILTVIVNEHDRQLRETRLQAIAEASRRFDRHFAPS</sequence>
<proteinExistence type="predicted"/>
<evidence type="ECO:0000313" key="2">
    <source>
        <dbReference type="Proteomes" id="UP000463700"/>
    </source>
</evidence>
<accession>A0A6N6W604</accession>
<organism evidence="1 2">
    <name type="scientific">Paraburkholderia madseniana</name>
    <dbReference type="NCBI Taxonomy" id="2599607"/>
    <lineage>
        <taxon>Bacteria</taxon>
        <taxon>Pseudomonadati</taxon>
        <taxon>Pseudomonadota</taxon>
        <taxon>Betaproteobacteria</taxon>
        <taxon>Burkholderiales</taxon>
        <taxon>Burkholderiaceae</taxon>
        <taxon>Paraburkholderia</taxon>
    </lineage>
</organism>
<dbReference type="AlphaFoldDB" id="A0A6N6W604"/>
<dbReference type="OrthoDB" id="9036076at2"/>